<keyword evidence="4" id="KW-0106">Calcium</keyword>
<dbReference type="InterPro" id="IPR059100">
    <property type="entry name" value="TSP3_bac"/>
</dbReference>
<feature type="region of interest" description="Disordered" evidence="5">
    <location>
        <begin position="156"/>
        <end position="229"/>
    </location>
</feature>
<evidence type="ECO:0000256" key="1">
    <source>
        <dbReference type="ARBA" id="ARBA00004613"/>
    </source>
</evidence>
<dbReference type="EMBL" id="BAABAB010000005">
    <property type="protein sequence ID" value="GAA3606399.1"/>
    <property type="molecule type" value="Genomic_DNA"/>
</dbReference>
<evidence type="ECO:0000256" key="2">
    <source>
        <dbReference type="ARBA" id="ARBA00022525"/>
    </source>
</evidence>
<gene>
    <name evidence="6" type="ORF">GCM10022236_05280</name>
</gene>
<keyword evidence="3" id="KW-0732">Signal</keyword>
<feature type="compositionally biased region" description="Low complexity" evidence="5">
    <location>
        <begin position="386"/>
        <end position="409"/>
    </location>
</feature>
<organism evidence="6 7">
    <name type="scientific">Microlunatus ginsengisoli</name>
    <dbReference type="NCBI Taxonomy" id="363863"/>
    <lineage>
        <taxon>Bacteria</taxon>
        <taxon>Bacillati</taxon>
        <taxon>Actinomycetota</taxon>
        <taxon>Actinomycetes</taxon>
        <taxon>Propionibacteriales</taxon>
        <taxon>Propionibacteriaceae</taxon>
        <taxon>Microlunatus</taxon>
    </lineage>
</organism>
<feature type="region of interest" description="Disordered" evidence="5">
    <location>
        <begin position="361"/>
        <end position="409"/>
    </location>
</feature>
<sequence length="409" mass="40707">MGDLDRVRFGGEIVDRRTSNMLREAQRIANEKDPSIGKLHLSQGCFCHGVAASAGTHSGAGAFDLSVRGYSEHQKEIIALSLRKVGFASWRRMPNQGPWPEHIHGIAIGSKQLPSVAQSQVRSYLNGRDGLVGNRVDHQDRPKTLLTWEQYKDKYLDGQNKPDSSPVADTPTAEPQPDPTDAAADPYDITAGQGVTTTARDSDNDGLTDDFEKLIGTDPLNADTNRNGLTDGQEFLATQGRGTGVVVDSDHDGVADWLETAAQGAQAARAAAMTAATGQPNGPGAYGTGAYGPGTYGPGTYGPGAYGAGTYGPGTYGAAGYGAGAAGVGTAGIGTGGIGAGGIGTGGIGTGGIGTGGIGTGGTPGTGLGTPVGTGTPGTGAGVPTGTGVPAPATGDAASALDAGDSAAG</sequence>
<accession>A0ABP6ZE56</accession>
<dbReference type="Pfam" id="PF18884">
    <property type="entry name" value="TSP3_bac"/>
    <property type="match status" value="1"/>
</dbReference>
<protein>
    <submittedName>
        <fullName evidence="6">Uncharacterized protein</fullName>
    </submittedName>
</protein>
<keyword evidence="7" id="KW-1185">Reference proteome</keyword>
<evidence type="ECO:0000256" key="3">
    <source>
        <dbReference type="ARBA" id="ARBA00022729"/>
    </source>
</evidence>
<evidence type="ECO:0000313" key="7">
    <source>
        <dbReference type="Proteomes" id="UP001501490"/>
    </source>
</evidence>
<dbReference type="Proteomes" id="UP001501490">
    <property type="component" value="Unassembled WGS sequence"/>
</dbReference>
<feature type="compositionally biased region" description="Low complexity" evidence="5">
    <location>
        <begin position="168"/>
        <end position="191"/>
    </location>
</feature>
<proteinExistence type="predicted"/>
<dbReference type="RefSeq" id="WP_344801528.1">
    <property type="nucleotide sequence ID" value="NZ_BAABAB010000005.1"/>
</dbReference>
<evidence type="ECO:0000256" key="4">
    <source>
        <dbReference type="ARBA" id="ARBA00022837"/>
    </source>
</evidence>
<feature type="compositionally biased region" description="Gly residues" evidence="5">
    <location>
        <begin position="361"/>
        <end position="385"/>
    </location>
</feature>
<evidence type="ECO:0000313" key="6">
    <source>
        <dbReference type="EMBL" id="GAA3606399.1"/>
    </source>
</evidence>
<comment type="caution">
    <text evidence="6">The sequence shown here is derived from an EMBL/GenBank/DDBJ whole genome shotgun (WGS) entry which is preliminary data.</text>
</comment>
<evidence type="ECO:0000256" key="5">
    <source>
        <dbReference type="SAM" id="MobiDB-lite"/>
    </source>
</evidence>
<keyword evidence="2" id="KW-0964">Secreted</keyword>
<name>A0ABP6ZE56_9ACTN</name>
<comment type="subcellular location">
    <subcellularLocation>
        <location evidence="1">Secreted</location>
    </subcellularLocation>
</comment>
<reference evidence="7" key="1">
    <citation type="journal article" date="2019" name="Int. J. Syst. Evol. Microbiol.">
        <title>The Global Catalogue of Microorganisms (GCM) 10K type strain sequencing project: providing services to taxonomists for standard genome sequencing and annotation.</title>
        <authorList>
            <consortium name="The Broad Institute Genomics Platform"/>
            <consortium name="The Broad Institute Genome Sequencing Center for Infectious Disease"/>
            <person name="Wu L."/>
            <person name="Ma J."/>
        </authorList>
    </citation>
    <scope>NUCLEOTIDE SEQUENCE [LARGE SCALE GENOMIC DNA]</scope>
    <source>
        <strain evidence="7">JCM 16929</strain>
    </source>
</reference>